<comment type="function">
    <text evidence="1">Specifically binds 5-hydroxymethylcytosine (5hmC), suggesting that it acts as a specific reader of 5hmC.</text>
</comment>
<evidence type="ECO:0000256" key="1">
    <source>
        <dbReference type="ARBA" id="ARBA00002530"/>
    </source>
</evidence>
<dbReference type="SUPFAM" id="SSF88697">
    <property type="entry name" value="PUA domain-like"/>
    <property type="match status" value="1"/>
</dbReference>
<feature type="domain" description="EVE" evidence="6">
    <location>
        <begin position="51"/>
        <end position="215"/>
    </location>
</feature>
<sequence>MSKRLTRKRKNDLEENALAKEDAIKGTLSSKLATIDKNVDKKAKKEEIEYRHWLMKSEPESRIENGFEMKFGVEDLKASKDKITHWDGVRNYEARNHMKAMKLGHKAFFYHSNCKTPGLVALMTICKESYPDFTAFDKNDAHFDPKSDINNPKWYMVDVQFDRDLKRFISLNELKQYHLMHKKNGGPLANLSLFTRSRLSVQGISDEEWNFIIELEDKSPL</sequence>
<keyword evidence="8" id="KW-1185">Reference proteome</keyword>
<reference evidence="7 8" key="1">
    <citation type="journal article" date="2018" name="Sci. Rep.">
        <title>Genomic signatures of local adaptation to the degree of environmental predictability in rotifers.</title>
        <authorList>
            <person name="Franch-Gras L."/>
            <person name="Hahn C."/>
            <person name="Garcia-Roger E.M."/>
            <person name="Carmona M.J."/>
            <person name="Serra M."/>
            <person name="Gomez A."/>
        </authorList>
    </citation>
    <scope>NUCLEOTIDE SEQUENCE [LARGE SCALE GENOMIC DNA]</scope>
    <source>
        <strain evidence="7">HYR1</strain>
    </source>
</reference>
<comment type="subcellular location">
    <subcellularLocation>
        <location evidence="2">Nucleus</location>
    </subcellularLocation>
</comment>
<dbReference type="PANTHER" id="PTHR14087:SF7">
    <property type="entry name" value="THYMOCYTE NUCLEAR PROTEIN 1"/>
    <property type="match status" value="1"/>
</dbReference>
<dbReference type="InterPro" id="IPR015947">
    <property type="entry name" value="PUA-like_sf"/>
</dbReference>
<comment type="caution">
    <text evidence="7">The sequence shown here is derived from an EMBL/GenBank/DDBJ whole genome shotgun (WGS) entry which is preliminary data.</text>
</comment>
<keyword evidence="4" id="KW-0597">Phosphoprotein</keyword>
<evidence type="ECO:0000256" key="3">
    <source>
        <dbReference type="ARBA" id="ARBA00014654"/>
    </source>
</evidence>
<dbReference type="STRING" id="10195.A0A3M7SS27"/>
<gene>
    <name evidence="7" type="ORF">BpHYR1_016925</name>
</gene>
<keyword evidence="5" id="KW-0539">Nucleus</keyword>
<dbReference type="EMBL" id="REGN01000860">
    <property type="protein sequence ID" value="RNA38509.1"/>
    <property type="molecule type" value="Genomic_DNA"/>
</dbReference>
<evidence type="ECO:0000313" key="8">
    <source>
        <dbReference type="Proteomes" id="UP000276133"/>
    </source>
</evidence>
<dbReference type="Gene3D" id="3.10.590.10">
    <property type="entry name" value="ph1033 like domains"/>
    <property type="match status" value="1"/>
</dbReference>
<organism evidence="7 8">
    <name type="scientific">Brachionus plicatilis</name>
    <name type="common">Marine rotifer</name>
    <name type="synonym">Brachionus muelleri</name>
    <dbReference type="NCBI Taxonomy" id="10195"/>
    <lineage>
        <taxon>Eukaryota</taxon>
        <taxon>Metazoa</taxon>
        <taxon>Spiralia</taxon>
        <taxon>Gnathifera</taxon>
        <taxon>Rotifera</taxon>
        <taxon>Eurotatoria</taxon>
        <taxon>Monogononta</taxon>
        <taxon>Pseudotrocha</taxon>
        <taxon>Ploima</taxon>
        <taxon>Brachionidae</taxon>
        <taxon>Brachionus</taxon>
    </lineage>
</organism>
<evidence type="ECO:0000256" key="4">
    <source>
        <dbReference type="ARBA" id="ARBA00022553"/>
    </source>
</evidence>
<dbReference type="CDD" id="cd21133">
    <property type="entry name" value="EVE"/>
    <property type="match status" value="1"/>
</dbReference>
<evidence type="ECO:0000259" key="6">
    <source>
        <dbReference type="Pfam" id="PF01878"/>
    </source>
</evidence>
<evidence type="ECO:0000256" key="5">
    <source>
        <dbReference type="ARBA" id="ARBA00023242"/>
    </source>
</evidence>
<dbReference type="PANTHER" id="PTHR14087">
    <property type="entry name" value="THYMOCYTE NUCLEAR PROTEIN 1"/>
    <property type="match status" value="1"/>
</dbReference>
<evidence type="ECO:0000313" key="7">
    <source>
        <dbReference type="EMBL" id="RNA38509.1"/>
    </source>
</evidence>
<dbReference type="Proteomes" id="UP000276133">
    <property type="component" value="Unassembled WGS sequence"/>
</dbReference>
<dbReference type="AlphaFoldDB" id="A0A3M7SS27"/>
<dbReference type="InterPro" id="IPR002740">
    <property type="entry name" value="EVE_domain"/>
</dbReference>
<dbReference type="FunFam" id="3.10.590.10:FF:000003">
    <property type="entry name" value="Thymocyte nuclear protein 1"/>
    <property type="match status" value="1"/>
</dbReference>
<dbReference type="InterPro" id="IPR052181">
    <property type="entry name" value="5hmC_binding"/>
</dbReference>
<evidence type="ECO:0000256" key="2">
    <source>
        <dbReference type="ARBA" id="ARBA00004123"/>
    </source>
</evidence>
<name>A0A3M7SS27_BRAPC</name>
<dbReference type="InterPro" id="IPR047197">
    <property type="entry name" value="THYN1-like_EVE"/>
</dbReference>
<proteinExistence type="predicted"/>
<protein>
    <recommendedName>
        <fullName evidence="3">Thymocyte nuclear protein 1</fullName>
    </recommendedName>
</protein>
<dbReference type="Pfam" id="PF01878">
    <property type="entry name" value="EVE"/>
    <property type="match status" value="1"/>
</dbReference>
<dbReference type="GO" id="GO:0005634">
    <property type="term" value="C:nucleus"/>
    <property type="evidence" value="ECO:0007669"/>
    <property type="project" value="UniProtKB-SubCell"/>
</dbReference>
<dbReference type="OrthoDB" id="41445at2759"/>
<accession>A0A3M7SS27</accession>